<dbReference type="EMBL" id="NEVP01000011">
    <property type="protein sequence ID" value="OZI46961.1"/>
    <property type="molecule type" value="Genomic_DNA"/>
</dbReference>
<reference evidence="1 2" key="1">
    <citation type="submission" date="2017-05" db="EMBL/GenBank/DDBJ databases">
        <title>Complete and WGS of Bordetella genogroups.</title>
        <authorList>
            <person name="Spilker T."/>
            <person name="LiPuma J."/>
        </authorList>
    </citation>
    <scope>NUCLEOTIDE SEQUENCE [LARGE SCALE GENOMIC DNA]</scope>
    <source>
        <strain evidence="1 2">AU10456</strain>
    </source>
</reference>
<dbReference type="AlphaFoldDB" id="A0A261TCH7"/>
<name>A0A261TCH7_9BORD</name>
<dbReference type="OrthoDB" id="8636587at2"/>
<evidence type="ECO:0000313" key="2">
    <source>
        <dbReference type="Proteomes" id="UP000216913"/>
    </source>
</evidence>
<dbReference type="Proteomes" id="UP000216913">
    <property type="component" value="Unassembled WGS sequence"/>
</dbReference>
<sequence length="118" mass="13641">MGLQAPRKALLYGQRKARDEFRDPLSLVQLRAIQARHPREEDVLTILWEVKRLRSLVLRLNQLASDLKRPNSVLSACFDLLVAELPYEPCVLEQKAWIQELLLYPAKPRKTAPTRPSD</sequence>
<organism evidence="1 2">
    <name type="scientific">Bordetella genomosp. 5</name>
    <dbReference type="NCBI Taxonomy" id="1395608"/>
    <lineage>
        <taxon>Bacteria</taxon>
        <taxon>Pseudomonadati</taxon>
        <taxon>Pseudomonadota</taxon>
        <taxon>Betaproteobacteria</taxon>
        <taxon>Burkholderiales</taxon>
        <taxon>Alcaligenaceae</taxon>
        <taxon>Bordetella</taxon>
    </lineage>
</organism>
<evidence type="ECO:0000313" key="1">
    <source>
        <dbReference type="EMBL" id="OZI46961.1"/>
    </source>
</evidence>
<gene>
    <name evidence="1" type="ORF">CAL25_20085</name>
</gene>
<comment type="caution">
    <text evidence="1">The sequence shown here is derived from an EMBL/GenBank/DDBJ whole genome shotgun (WGS) entry which is preliminary data.</text>
</comment>
<proteinExistence type="predicted"/>
<protein>
    <submittedName>
        <fullName evidence="1">Uncharacterized protein</fullName>
    </submittedName>
</protein>
<accession>A0A261TCH7</accession>
<keyword evidence="2" id="KW-1185">Reference proteome</keyword>